<dbReference type="InterPro" id="IPR037401">
    <property type="entry name" value="SnoaL-like"/>
</dbReference>
<feature type="domain" description="SnoaL-like" evidence="2">
    <location>
        <begin position="12"/>
        <end position="131"/>
    </location>
</feature>
<gene>
    <name evidence="3" type="ORF">O4220_13230</name>
</gene>
<evidence type="ECO:0000313" key="4">
    <source>
        <dbReference type="Proteomes" id="UP001081071"/>
    </source>
</evidence>
<keyword evidence="4" id="KW-1185">Reference proteome</keyword>
<dbReference type="Proteomes" id="UP001081071">
    <property type="component" value="Unassembled WGS sequence"/>
</dbReference>
<dbReference type="RefSeq" id="WP_269604851.1">
    <property type="nucleotide sequence ID" value="NZ_JAPWIJ010000005.1"/>
</dbReference>
<dbReference type="SUPFAM" id="SSF54427">
    <property type="entry name" value="NTF2-like"/>
    <property type="match status" value="1"/>
</dbReference>
<feature type="region of interest" description="Disordered" evidence="1">
    <location>
        <begin position="142"/>
        <end position="162"/>
    </location>
</feature>
<evidence type="ECO:0000313" key="3">
    <source>
        <dbReference type="EMBL" id="MCZ4519480.1"/>
    </source>
</evidence>
<protein>
    <submittedName>
        <fullName evidence="3">Nuclear transport factor 2 family protein</fullName>
    </submittedName>
</protein>
<dbReference type="InterPro" id="IPR032710">
    <property type="entry name" value="NTF2-like_dom_sf"/>
</dbReference>
<accession>A0ABT4MEQ9</accession>
<dbReference type="EMBL" id="JAPWIJ010000005">
    <property type="protein sequence ID" value="MCZ4519480.1"/>
    <property type="molecule type" value="Genomic_DNA"/>
</dbReference>
<proteinExistence type="predicted"/>
<feature type="compositionally biased region" description="Basic and acidic residues" evidence="1">
    <location>
        <begin position="149"/>
        <end position="162"/>
    </location>
</feature>
<dbReference type="Pfam" id="PF13577">
    <property type="entry name" value="SnoaL_4"/>
    <property type="match status" value="1"/>
</dbReference>
<evidence type="ECO:0000256" key="1">
    <source>
        <dbReference type="SAM" id="MobiDB-lite"/>
    </source>
</evidence>
<evidence type="ECO:0000259" key="2">
    <source>
        <dbReference type="Pfam" id="PF13577"/>
    </source>
</evidence>
<reference evidence="3" key="1">
    <citation type="submission" date="2022-12" db="EMBL/GenBank/DDBJ databases">
        <authorList>
            <person name="Krivoruchko A.V."/>
            <person name="Elkin A."/>
        </authorList>
    </citation>
    <scope>NUCLEOTIDE SEQUENCE</scope>
    <source>
        <strain evidence="3">IEGM 1391</strain>
    </source>
</reference>
<organism evidence="3 4">
    <name type="scientific">Rhodococcus ruber</name>
    <dbReference type="NCBI Taxonomy" id="1830"/>
    <lineage>
        <taxon>Bacteria</taxon>
        <taxon>Bacillati</taxon>
        <taxon>Actinomycetota</taxon>
        <taxon>Actinomycetes</taxon>
        <taxon>Mycobacteriales</taxon>
        <taxon>Nocardiaceae</taxon>
        <taxon>Rhodococcus</taxon>
    </lineage>
</organism>
<dbReference type="CDD" id="cd00531">
    <property type="entry name" value="NTF2_like"/>
    <property type="match status" value="1"/>
</dbReference>
<sequence length="162" mass="18179">MTETAKLTDALALHHVIAALYTEFADRVDSKNWQGYADLYSPTGSLVVAWRDPIPQSEIAAIAEHRLGSWLRTHHMISNVAVRRDDNSVTSKAYVQATHLVSEDAGDAWVLGGRYDSEHVYVDGRWKFETLRLTVVWHRGHNPNVASSSDRENGDKGVRSPR</sequence>
<comment type="caution">
    <text evidence="3">The sequence shown here is derived from an EMBL/GenBank/DDBJ whole genome shotgun (WGS) entry which is preliminary data.</text>
</comment>
<name>A0ABT4MEQ9_9NOCA</name>
<dbReference type="Gene3D" id="3.10.450.50">
    <property type="match status" value="1"/>
</dbReference>